<dbReference type="Gene3D" id="3.40.50.300">
    <property type="entry name" value="P-loop containing nucleotide triphosphate hydrolases"/>
    <property type="match status" value="2"/>
</dbReference>
<keyword evidence="5 7" id="KW-0067">ATP-binding</keyword>
<dbReference type="FunFam" id="3.40.50.300:FF:000220">
    <property type="entry name" value="ATP-dependent protease ATPase subunit HslU"/>
    <property type="match status" value="1"/>
</dbReference>
<dbReference type="NCBIfam" id="TIGR00390">
    <property type="entry name" value="hslU"/>
    <property type="match status" value="1"/>
</dbReference>
<dbReference type="FunFam" id="3.40.50.300:FF:000213">
    <property type="entry name" value="ATP-dependent protease ATPase subunit HslU"/>
    <property type="match status" value="1"/>
</dbReference>
<name>A0A2Z4PNM6_9GAMM</name>
<dbReference type="GO" id="GO:0008233">
    <property type="term" value="F:peptidase activity"/>
    <property type="evidence" value="ECO:0007669"/>
    <property type="project" value="InterPro"/>
</dbReference>
<dbReference type="GO" id="GO:0036402">
    <property type="term" value="F:proteasome-activating activity"/>
    <property type="evidence" value="ECO:0007669"/>
    <property type="project" value="UniProtKB-UniRule"/>
</dbReference>
<dbReference type="EMBL" id="CP016181">
    <property type="protein sequence ID" value="AWX98798.1"/>
    <property type="molecule type" value="Genomic_DNA"/>
</dbReference>
<evidence type="ECO:0000256" key="4">
    <source>
        <dbReference type="ARBA" id="ARBA00022741"/>
    </source>
</evidence>
<evidence type="ECO:0000256" key="5">
    <source>
        <dbReference type="ARBA" id="ARBA00022840"/>
    </source>
</evidence>
<dbReference type="GO" id="GO:0009376">
    <property type="term" value="C:HslUV protease complex"/>
    <property type="evidence" value="ECO:0007669"/>
    <property type="project" value="UniProtKB-UniRule"/>
</dbReference>
<comment type="subcellular location">
    <subcellularLocation>
        <location evidence="1 7">Cytoplasm</location>
    </subcellularLocation>
</comment>
<evidence type="ECO:0000313" key="11">
    <source>
        <dbReference type="Proteomes" id="UP000249898"/>
    </source>
</evidence>
<dbReference type="GO" id="GO:0005524">
    <property type="term" value="F:ATP binding"/>
    <property type="evidence" value="ECO:0007669"/>
    <property type="project" value="UniProtKB-UniRule"/>
</dbReference>
<dbReference type="NCBIfam" id="NF003544">
    <property type="entry name" value="PRK05201.1"/>
    <property type="match status" value="1"/>
</dbReference>
<sequence>MSSMTPRETVNALDKHIIGQQKAKRAVAIALRNRWRRMQLPEEMRAEITPKNILMIGPTGVGKTEIARRLAKLSNAPFIKIEATKFTEVGYVGRDVESIIRDLVEMAIKMLREQETEKLRHKAEDAAEDRILDVLLPPARGADPELEDSSTRQTFRKKLREGQLDDKEIDIDVADSPVGVEIMTPPGMEEMTSQLQNMFSSFGSQKTKKRKLKVKEALRQVRDEEAAKLVNEEELKARAVYAVEQNGIVFLDEIDKVAKSSERSGGEVSREGVQRDLLPLIEGCTVSTKYGMIKTDHILFIASGAFHLSKPSDLIPELQGRLPIRVELDALTVDDFKRILVEPSASLTKQYVALAKTENINLNFTEEGIQRIAEIAFQVNERTENIGARRLHTVLERLLEEVSYSASDMPDNQTIEITAAYVDEQLGEIAKNEDLSQYIL</sequence>
<dbReference type="Pfam" id="PF00004">
    <property type="entry name" value="AAA"/>
    <property type="match status" value="1"/>
</dbReference>
<feature type="binding site" evidence="7">
    <location>
        <position position="252"/>
    </location>
    <ligand>
        <name>ATP</name>
        <dbReference type="ChEBI" id="CHEBI:30616"/>
    </ligand>
</feature>
<dbReference type="RefSeq" id="WP_112135061.1">
    <property type="nucleotide sequence ID" value="NZ_CP016181.1"/>
</dbReference>
<dbReference type="InterPro" id="IPR003593">
    <property type="entry name" value="AAA+_ATPase"/>
</dbReference>
<comment type="similarity">
    <text evidence="2 7">Belongs to the ClpX chaperone family. HslU subfamily.</text>
</comment>
<feature type="domain" description="Clp ATPase C-terminal" evidence="9">
    <location>
        <begin position="331"/>
        <end position="431"/>
    </location>
</feature>
<reference evidence="10 11" key="1">
    <citation type="submission" date="2016-06" db="EMBL/GenBank/DDBJ databases">
        <title>The sequenced genome of the ice-adhering bacterium Marinomonas primoryensis, from Antarctica.</title>
        <authorList>
            <person name="Graham L."/>
            <person name="Vance T.D.R."/>
            <person name="Davies P.L."/>
        </authorList>
    </citation>
    <scope>NUCLEOTIDE SEQUENCE [LARGE SCALE GENOMIC DNA]</scope>
    <source>
        <strain evidence="10 11">AceL</strain>
    </source>
</reference>
<dbReference type="Gene3D" id="1.10.8.10">
    <property type="entry name" value="DNA helicase RuvA subunit, C-terminal domain"/>
    <property type="match status" value="1"/>
</dbReference>
<evidence type="ECO:0000259" key="9">
    <source>
        <dbReference type="SMART" id="SM01086"/>
    </source>
</evidence>
<dbReference type="Gene3D" id="1.10.8.60">
    <property type="match status" value="1"/>
</dbReference>
<dbReference type="InterPro" id="IPR027417">
    <property type="entry name" value="P-loop_NTPase"/>
</dbReference>
<dbReference type="InterPro" id="IPR003959">
    <property type="entry name" value="ATPase_AAA_core"/>
</dbReference>
<dbReference type="SMART" id="SM01086">
    <property type="entry name" value="ClpB_D2-small"/>
    <property type="match status" value="1"/>
</dbReference>
<dbReference type="Pfam" id="PF07724">
    <property type="entry name" value="AAA_2"/>
    <property type="match status" value="1"/>
</dbReference>
<feature type="binding site" evidence="7">
    <location>
        <position position="317"/>
    </location>
    <ligand>
        <name>ATP</name>
        <dbReference type="ChEBI" id="CHEBI:30616"/>
    </ligand>
</feature>
<feature type="domain" description="AAA+ ATPase" evidence="8">
    <location>
        <begin position="49"/>
        <end position="328"/>
    </location>
</feature>
<keyword evidence="6 7" id="KW-0143">Chaperone</keyword>
<evidence type="ECO:0000259" key="8">
    <source>
        <dbReference type="SMART" id="SM00382"/>
    </source>
</evidence>
<dbReference type="SMART" id="SM00382">
    <property type="entry name" value="AAA"/>
    <property type="match status" value="1"/>
</dbReference>
<evidence type="ECO:0000256" key="6">
    <source>
        <dbReference type="ARBA" id="ARBA00023186"/>
    </source>
</evidence>
<gene>
    <name evidence="7" type="primary">hslU</name>
    <name evidence="10" type="ORF">A8139_01410</name>
</gene>
<dbReference type="AlphaFoldDB" id="A0A2Z4PNM6"/>
<accession>A0A2Z4PNM6</accession>
<dbReference type="InterPro" id="IPR019489">
    <property type="entry name" value="Clp_ATPase_C"/>
</dbReference>
<feature type="binding site" evidence="7">
    <location>
        <position position="18"/>
    </location>
    <ligand>
        <name>ATP</name>
        <dbReference type="ChEBI" id="CHEBI:30616"/>
    </ligand>
</feature>
<evidence type="ECO:0000313" key="10">
    <source>
        <dbReference type="EMBL" id="AWX98798.1"/>
    </source>
</evidence>
<comment type="subunit">
    <text evidence="7">A double ring-shaped homohexamer of HslV is capped on each side by a ring-shaped HslU homohexamer. The assembly of the HslU/HslV complex is dependent on binding of ATP.</text>
</comment>
<dbReference type="GO" id="GO:0016887">
    <property type="term" value="F:ATP hydrolysis activity"/>
    <property type="evidence" value="ECO:0007669"/>
    <property type="project" value="InterPro"/>
</dbReference>
<keyword evidence="4 7" id="KW-0547">Nucleotide-binding</keyword>
<comment type="function">
    <text evidence="7">ATPase subunit of a proteasome-like degradation complex; this subunit has chaperone activity. The binding of ATP and its subsequent hydrolysis by HslU are essential for unfolding of protein substrates subsequently hydrolyzed by HslV. HslU recognizes the N-terminal part of its protein substrates and unfolds these before they are guided to HslV for hydrolysis.</text>
</comment>
<evidence type="ECO:0000256" key="1">
    <source>
        <dbReference type="ARBA" id="ARBA00004496"/>
    </source>
</evidence>
<dbReference type="PANTHER" id="PTHR48102">
    <property type="entry name" value="ATP-DEPENDENT CLP PROTEASE ATP-BINDING SUBUNIT CLPX-LIKE, MITOCHONDRIAL-RELATED"/>
    <property type="match status" value="1"/>
</dbReference>
<dbReference type="HAMAP" id="MF_00249">
    <property type="entry name" value="HslU"/>
    <property type="match status" value="1"/>
</dbReference>
<dbReference type="OrthoDB" id="9804062at2"/>
<evidence type="ECO:0000256" key="7">
    <source>
        <dbReference type="HAMAP-Rule" id="MF_00249"/>
    </source>
</evidence>
<dbReference type="CDD" id="cd19498">
    <property type="entry name" value="RecA-like_HslU"/>
    <property type="match status" value="1"/>
</dbReference>
<dbReference type="InterPro" id="IPR004491">
    <property type="entry name" value="HslU"/>
</dbReference>
<evidence type="ECO:0000256" key="3">
    <source>
        <dbReference type="ARBA" id="ARBA00022490"/>
    </source>
</evidence>
<proteinExistence type="inferred from homology"/>
<evidence type="ECO:0000256" key="2">
    <source>
        <dbReference type="ARBA" id="ARBA00009771"/>
    </source>
</evidence>
<dbReference type="SUPFAM" id="SSF52540">
    <property type="entry name" value="P-loop containing nucleoside triphosphate hydrolases"/>
    <property type="match status" value="1"/>
</dbReference>
<dbReference type="FunFam" id="1.10.8.10:FF:000028">
    <property type="entry name" value="ATP-dependent protease ATPase subunit HslU"/>
    <property type="match status" value="1"/>
</dbReference>
<keyword evidence="3 7" id="KW-0963">Cytoplasm</keyword>
<feature type="binding site" evidence="7">
    <location>
        <begin position="60"/>
        <end position="65"/>
    </location>
    <ligand>
        <name>ATP</name>
        <dbReference type="ChEBI" id="CHEBI:30616"/>
    </ligand>
</feature>
<dbReference type="PANTHER" id="PTHR48102:SF3">
    <property type="entry name" value="ATP-DEPENDENT PROTEASE ATPASE SUBUNIT HSLU"/>
    <property type="match status" value="1"/>
</dbReference>
<dbReference type="InterPro" id="IPR050052">
    <property type="entry name" value="ATP-dep_Clp_protease_ClpX"/>
</dbReference>
<feature type="binding site" evidence="7">
    <location>
        <position position="389"/>
    </location>
    <ligand>
        <name>ATP</name>
        <dbReference type="ChEBI" id="CHEBI:30616"/>
    </ligand>
</feature>
<protein>
    <recommendedName>
        <fullName evidence="7">ATP-dependent protease ATPase subunit HslU</fullName>
    </recommendedName>
    <alternativeName>
        <fullName evidence="7">Unfoldase HslU</fullName>
    </alternativeName>
</protein>
<organism evidence="10 11">
    <name type="scientific">Marinomonas primoryensis</name>
    <dbReference type="NCBI Taxonomy" id="178399"/>
    <lineage>
        <taxon>Bacteria</taxon>
        <taxon>Pseudomonadati</taxon>
        <taxon>Pseudomonadota</taxon>
        <taxon>Gammaproteobacteria</taxon>
        <taxon>Oceanospirillales</taxon>
        <taxon>Oceanospirillaceae</taxon>
        <taxon>Marinomonas</taxon>
    </lineage>
</organism>
<dbReference type="Proteomes" id="UP000249898">
    <property type="component" value="Chromosome"/>
</dbReference>
<dbReference type="GO" id="GO:0043335">
    <property type="term" value="P:protein unfolding"/>
    <property type="evidence" value="ECO:0007669"/>
    <property type="project" value="UniProtKB-UniRule"/>
</dbReference>